<evidence type="ECO:0000256" key="7">
    <source>
        <dbReference type="SAM" id="Phobius"/>
    </source>
</evidence>
<dbReference type="SUPFAM" id="SSF53448">
    <property type="entry name" value="Nucleotide-diphospho-sugar transferases"/>
    <property type="match status" value="1"/>
</dbReference>
<evidence type="ECO:0000256" key="3">
    <source>
        <dbReference type="ARBA" id="ARBA00022475"/>
    </source>
</evidence>
<dbReference type="GO" id="GO:0085029">
    <property type="term" value="P:extracellular matrix assembly"/>
    <property type="evidence" value="ECO:0007669"/>
    <property type="project" value="TreeGrafter"/>
</dbReference>
<dbReference type="GO" id="GO:0030213">
    <property type="term" value="P:hyaluronan biosynthetic process"/>
    <property type="evidence" value="ECO:0007669"/>
    <property type="project" value="TreeGrafter"/>
</dbReference>
<keyword evidence="4" id="KW-0328">Glycosyltransferase</keyword>
<evidence type="ECO:0000256" key="5">
    <source>
        <dbReference type="ARBA" id="ARBA00022679"/>
    </source>
</evidence>
<dbReference type="GO" id="GO:0005886">
    <property type="term" value="C:plasma membrane"/>
    <property type="evidence" value="ECO:0007669"/>
    <property type="project" value="UniProtKB-SubCell"/>
</dbReference>
<proteinExistence type="inferred from homology"/>
<evidence type="ECO:0000313" key="10">
    <source>
        <dbReference type="Proteomes" id="UP000030651"/>
    </source>
</evidence>
<feature type="transmembrane region" description="Helical" evidence="7">
    <location>
        <begin position="520"/>
        <end position="541"/>
    </location>
</feature>
<dbReference type="PANTHER" id="PTHR22913:SF12">
    <property type="entry name" value="MANNURONAN SYNTHASE"/>
    <property type="match status" value="1"/>
</dbReference>
<evidence type="ECO:0000256" key="2">
    <source>
        <dbReference type="ARBA" id="ARBA00006782"/>
    </source>
</evidence>
<evidence type="ECO:0000259" key="8">
    <source>
        <dbReference type="Pfam" id="PF13632"/>
    </source>
</evidence>
<name>W3WHK0_PESFW</name>
<dbReference type="OrthoDB" id="9876900at2759"/>
<dbReference type="STRING" id="1229662.W3WHK0"/>
<dbReference type="InterPro" id="IPR001173">
    <property type="entry name" value="Glyco_trans_2-like"/>
</dbReference>
<keyword evidence="7" id="KW-0812">Transmembrane</keyword>
<organism evidence="9 10">
    <name type="scientific">Pestalotiopsis fici (strain W106-1 / CGMCC3.15140)</name>
    <dbReference type="NCBI Taxonomy" id="1229662"/>
    <lineage>
        <taxon>Eukaryota</taxon>
        <taxon>Fungi</taxon>
        <taxon>Dikarya</taxon>
        <taxon>Ascomycota</taxon>
        <taxon>Pezizomycotina</taxon>
        <taxon>Sordariomycetes</taxon>
        <taxon>Xylariomycetidae</taxon>
        <taxon>Amphisphaeriales</taxon>
        <taxon>Sporocadaceae</taxon>
        <taxon>Pestalotiopsis</taxon>
    </lineage>
</organism>
<comment type="subcellular location">
    <subcellularLocation>
        <location evidence="1">Cell membrane</location>
    </subcellularLocation>
</comment>
<dbReference type="AlphaFoldDB" id="W3WHK0"/>
<gene>
    <name evidence="9" type="ORF">PFICI_14978</name>
</gene>
<accession>W3WHK0</accession>
<dbReference type="GeneID" id="19279991"/>
<feature type="domain" description="Glycosyltransferase 2-like" evidence="8">
    <location>
        <begin position="173"/>
        <end position="381"/>
    </location>
</feature>
<dbReference type="RefSeq" id="XP_007841750.1">
    <property type="nucleotide sequence ID" value="XM_007843559.1"/>
</dbReference>
<dbReference type="HOGENOM" id="CLU_024200_0_0_1"/>
<keyword evidence="7" id="KW-1133">Transmembrane helix</keyword>
<dbReference type="Gene3D" id="3.90.550.10">
    <property type="entry name" value="Spore Coat Polysaccharide Biosynthesis Protein SpsA, Chain A"/>
    <property type="match status" value="1"/>
</dbReference>
<reference evidence="10" key="1">
    <citation type="journal article" date="2015" name="BMC Genomics">
        <title>Genomic and transcriptomic analysis of the endophytic fungus Pestalotiopsis fici reveals its lifestyle and high potential for synthesis of natural products.</title>
        <authorList>
            <person name="Wang X."/>
            <person name="Zhang X."/>
            <person name="Liu L."/>
            <person name="Xiang M."/>
            <person name="Wang W."/>
            <person name="Sun X."/>
            <person name="Che Y."/>
            <person name="Guo L."/>
            <person name="Liu G."/>
            <person name="Guo L."/>
            <person name="Wang C."/>
            <person name="Yin W.B."/>
            <person name="Stadler M."/>
            <person name="Zhang X."/>
            <person name="Liu X."/>
        </authorList>
    </citation>
    <scope>NUCLEOTIDE SEQUENCE [LARGE SCALE GENOMIC DNA]</scope>
    <source>
        <strain evidence="10">W106-1 / CGMCC3.15140</strain>
    </source>
</reference>
<evidence type="ECO:0000313" key="9">
    <source>
        <dbReference type="EMBL" id="ETS73373.1"/>
    </source>
</evidence>
<dbReference type="Proteomes" id="UP000030651">
    <property type="component" value="Unassembled WGS sequence"/>
</dbReference>
<dbReference type="KEGG" id="pfy:PFICI_14978"/>
<dbReference type="Pfam" id="PF13632">
    <property type="entry name" value="Glyco_trans_2_3"/>
    <property type="match status" value="1"/>
</dbReference>
<dbReference type="EMBL" id="KI912122">
    <property type="protein sequence ID" value="ETS73373.1"/>
    <property type="molecule type" value="Genomic_DNA"/>
</dbReference>
<comment type="similarity">
    <text evidence="2">Belongs to the NodC/HAS family.</text>
</comment>
<dbReference type="OMA" id="KSATYVW"/>
<keyword evidence="6 7" id="KW-0472">Membrane</keyword>
<keyword evidence="10" id="KW-1185">Reference proteome</keyword>
<keyword evidence="3" id="KW-1003">Cell membrane</keyword>
<dbReference type="InParanoid" id="W3WHK0"/>
<dbReference type="InterPro" id="IPR029044">
    <property type="entry name" value="Nucleotide-diphossugar_trans"/>
</dbReference>
<dbReference type="GO" id="GO:0050501">
    <property type="term" value="F:hyaluronan synthase activity"/>
    <property type="evidence" value="ECO:0007669"/>
    <property type="project" value="TreeGrafter"/>
</dbReference>
<evidence type="ECO:0000256" key="4">
    <source>
        <dbReference type="ARBA" id="ARBA00022676"/>
    </source>
</evidence>
<protein>
    <recommendedName>
        <fullName evidence="8">Glycosyltransferase 2-like domain-containing protein</fullName>
    </recommendedName>
</protein>
<evidence type="ECO:0000256" key="1">
    <source>
        <dbReference type="ARBA" id="ARBA00004236"/>
    </source>
</evidence>
<dbReference type="PANTHER" id="PTHR22913">
    <property type="entry name" value="HYALURONAN SYNTHASE"/>
    <property type="match status" value="1"/>
</dbReference>
<evidence type="ECO:0000256" key="6">
    <source>
        <dbReference type="ARBA" id="ARBA00023136"/>
    </source>
</evidence>
<dbReference type="eggNOG" id="KOG2571">
    <property type="taxonomic scope" value="Eukaryota"/>
</dbReference>
<feature type="transmembrane region" description="Helical" evidence="7">
    <location>
        <begin position="489"/>
        <end position="508"/>
    </location>
</feature>
<sequence length="543" mass="60156">MSSVDHLMEKGLAGISTKQKSSKAETSKPECMAAVIGYREDADLFTQALESYSRALGCEFVLVGIDGDEKEDEYMIEIFKKVYPKRSAVIHLDTPLVDLALELSSSLPESQNKDDHIIASCIRVVRQHLHESNISLHDIRYLCVHQPHMHKKGIMFTTFILSLVITQTFGLEWIWSSDSDTIVDRNTISSTTSICTSDNDVGGACATLVIHNRDDNLLTRLSAAVYLSDYYLARSFPSSFAANECQSGPCALFRASALAPILLPWYTQTVMGRWMRVNEDRHLTTLLLRRGYRVLYAADAIAATESPPTLRRWLLQQVRWSRACHVEGLLAAPAIYVLHHPVLFLNAVRRALGAVAIPLSVSAYALTGYATRSLAGADMCRRLLVICVYLVLRSPCRPRKWTEWLWLLPGQAMFSIAAQGIQLWALITMLDGDWGTCMRASTEVHADAVGESNADSTESGLQGNTKGGLLASPIGTGRKSRVRRRAQEIGFFVFWIGLVVGALVRAWASGSYAPDDGIPTLLAFGCMMMTWLGMAWWMVVVSN</sequence>
<keyword evidence="5" id="KW-0808">Transferase</keyword>